<dbReference type="RefSeq" id="WP_071455422.1">
    <property type="nucleotide sequence ID" value="NZ_CP017675.1"/>
</dbReference>
<dbReference type="InterPro" id="IPR003784">
    <property type="entry name" value="BioY"/>
</dbReference>
<keyword evidence="2" id="KW-1003">Cell membrane</keyword>
<dbReference type="STRING" id="1188229.GlitD10_2736"/>
<feature type="transmembrane region" description="Helical" evidence="3">
    <location>
        <begin position="124"/>
        <end position="145"/>
    </location>
</feature>
<dbReference type="AlphaFoldDB" id="A0A1J0AGN9"/>
<feature type="transmembrane region" description="Helical" evidence="3">
    <location>
        <begin position="165"/>
        <end position="182"/>
    </location>
</feature>
<dbReference type="PIRSF" id="PIRSF016661">
    <property type="entry name" value="BioY"/>
    <property type="match status" value="1"/>
</dbReference>
<feature type="transmembrane region" description="Helical" evidence="3">
    <location>
        <begin position="40"/>
        <end position="60"/>
    </location>
</feature>
<protein>
    <recommendedName>
        <fullName evidence="2">Biotin transporter</fullName>
    </recommendedName>
</protein>
<accession>A0A1J0AGN9</accession>
<dbReference type="Pfam" id="PF02632">
    <property type="entry name" value="BioY"/>
    <property type="match status" value="1"/>
</dbReference>
<evidence type="ECO:0000256" key="1">
    <source>
        <dbReference type="ARBA" id="ARBA00010692"/>
    </source>
</evidence>
<dbReference type="KEGG" id="glt:GlitD10_2736"/>
<organism evidence="4 5">
    <name type="scientific">Gloeomargarita lithophora Alchichica-D10</name>
    <dbReference type="NCBI Taxonomy" id="1188229"/>
    <lineage>
        <taxon>Bacteria</taxon>
        <taxon>Bacillati</taxon>
        <taxon>Cyanobacteriota</taxon>
        <taxon>Cyanophyceae</taxon>
        <taxon>Gloeomargaritales</taxon>
        <taxon>Gloeomargaritaceae</taxon>
        <taxon>Gloeomargarita</taxon>
    </lineage>
</organism>
<proteinExistence type="inferred from homology"/>
<keyword evidence="2 3" id="KW-0472">Membrane</keyword>
<dbReference type="GO" id="GO:0005886">
    <property type="term" value="C:plasma membrane"/>
    <property type="evidence" value="ECO:0007669"/>
    <property type="project" value="UniProtKB-SubCell"/>
</dbReference>
<dbReference type="PANTHER" id="PTHR34295:SF1">
    <property type="entry name" value="BIOTIN TRANSPORTER BIOY"/>
    <property type="match status" value="1"/>
</dbReference>
<dbReference type="OrthoDB" id="9803495at2"/>
<dbReference type="PANTHER" id="PTHR34295">
    <property type="entry name" value="BIOTIN TRANSPORTER BIOY"/>
    <property type="match status" value="1"/>
</dbReference>
<evidence type="ECO:0000313" key="4">
    <source>
        <dbReference type="EMBL" id="APB35079.1"/>
    </source>
</evidence>
<feature type="transmembrane region" description="Helical" evidence="3">
    <location>
        <begin position="67"/>
        <end position="91"/>
    </location>
</feature>
<keyword evidence="2" id="KW-0813">Transport</keyword>
<evidence type="ECO:0000256" key="3">
    <source>
        <dbReference type="SAM" id="Phobius"/>
    </source>
</evidence>
<dbReference type="Gene3D" id="1.10.1760.20">
    <property type="match status" value="1"/>
</dbReference>
<keyword evidence="3" id="KW-1133">Transmembrane helix</keyword>
<comment type="subcellular location">
    <subcellularLocation>
        <location evidence="2">Cell membrane</location>
        <topology evidence="2">Multi-pass membrane protein</topology>
    </subcellularLocation>
</comment>
<dbReference type="GO" id="GO:0015225">
    <property type="term" value="F:biotin transmembrane transporter activity"/>
    <property type="evidence" value="ECO:0007669"/>
    <property type="project" value="UniProtKB-UniRule"/>
</dbReference>
<gene>
    <name evidence="4" type="primary">bioY</name>
    <name evidence="4" type="ORF">GlitD10_2736</name>
</gene>
<reference evidence="4 5" key="1">
    <citation type="submission" date="2016-10" db="EMBL/GenBank/DDBJ databases">
        <title>Description of Gloeomargarita lithophora gen. nov., sp. nov., a thylakoid-bearing basal-branching cyanobacterium with intracellular carbonates, and proposal for Gloeomargaritales ord. nov.</title>
        <authorList>
            <person name="Moreira D."/>
            <person name="Tavera R."/>
            <person name="Benzerara K."/>
            <person name="Skouri-Panet F."/>
            <person name="Couradeau E."/>
            <person name="Gerard E."/>
            <person name="Loussert C."/>
            <person name="Novelo E."/>
            <person name="Zivanovic Y."/>
            <person name="Lopez-Garcia P."/>
        </authorList>
    </citation>
    <scope>NUCLEOTIDE SEQUENCE [LARGE SCALE GENOMIC DNA]</scope>
    <source>
        <strain evidence="4 5">D10</strain>
    </source>
</reference>
<feature type="transmembrane region" description="Helical" evidence="3">
    <location>
        <begin position="7"/>
        <end position="28"/>
    </location>
</feature>
<dbReference type="Proteomes" id="UP000180235">
    <property type="component" value="Chromosome"/>
</dbReference>
<comment type="similarity">
    <text evidence="1 2">Belongs to the BioY family.</text>
</comment>
<keyword evidence="3" id="KW-0812">Transmembrane</keyword>
<dbReference type="EMBL" id="CP017675">
    <property type="protein sequence ID" value="APB35079.1"/>
    <property type="molecule type" value="Genomic_DNA"/>
</dbReference>
<feature type="transmembrane region" description="Helical" evidence="3">
    <location>
        <begin position="97"/>
        <end position="117"/>
    </location>
</feature>
<sequence length="191" mass="20588">MNWVRQLFWAMSGLVLLILGTFVGVYVVSPPWQWSGQGVWLWPVGSSWQVGAMVLAACLGGRGAATVAVIAYLTLGLTGWPVFTWAGGWQYLREPGLGYLLGLVVGAWVCGDVAFRLPLTLENLALAGGLGMVGVHLVGWAGLAVHYPRWSEWWSWVGHYTLAPLGGQLLALGGVVVVAYTARRLGVAVRW</sequence>
<evidence type="ECO:0000256" key="2">
    <source>
        <dbReference type="PIRNR" id="PIRNR016661"/>
    </source>
</evidence>
<evidence type="ECO:0000313" key="5">
    <source>
        <dbReference type="Proteomes" id="UP000180235"/>
    </source>
</evidence>
<name>A0A1J0AGN9_9CYAN</name>
<keyword evidence="5" id="KW-1185">Reference proteome</keyword>